<proteinExistence type="predicted"/>
<dbReference type="RefSeq" id="WP_059745644.1">
    <property type="nucleotide sequence ID" value="NZ_LRDC01000017.1"/>
</dbReference>
<reference evidence="1 2" key="1">
    <citation type="submission" date="2016-01" db="EMBL/GenBank/DDBJ databases">
        <title>Draft genome of the antarctic isolate Shewanella frigidimarina Ag06-30.</title>
        <authorList>
            <person name="Parmeciano Di Noto G."/>
            <person name="Vazquez S."/>
            <person name="Mac Cormack W."/>
            <person name="Iriarte A."/>
            <person name="Quiroga C."/>
        </authorList>
    </citation>
    <scope>NUCLEOTIDE SEQUENCE [LARGE SCALE GENOMIC DNA]</scope>
    <source>
        <strain evidence="1 2">Ag06-30</strain>
    </source>
</reference>
<sequence>MTTLYTNASPTLLPETSTLRLILGDQLNASHSWFKQVDPNVVYLIAELGQEANYVTHHVQKVCAFFASMAQFAQALAKSGHQVMYLTLDDTQHYADLPALLENITTTQQLTIFEYQQPDEYRLAQQLSELALPKVTKNSYDTEHFLLPFADIQHEFTPNKHVKMEFFYRRMRKRFNVLMQEGEPLGGQWNFDQQNRASFKKNDLADVPAPLVFANDVSDILARLKRHNINTIGKAESLLLWPVNRRQSSELLDFFCQHLLIRFGHFQDAMTENSRADWSLYHSRLSFALNAKIISPSEVINKVIAHWQAHQNDISLAQVEGFVRQILGWREYVRGIYWCNMPNYATKNALQAQRPLPGYFWTANTKMNCMHHAIKQSLDYAYAHHIQRLMVTGCFSLLAGINPDEVDQWYLGIYIDAIEWVEMPNTRGMTQFADGGIVATKPYAASGNYLNKMSDYCKSCHYNVKLKTEHNACPFNSLYWHFIQRHQDQFKCNPRMAMVYKNWQKMDVHTQQTIINKADSLLENIESL</sequence>
<dbReference type="InterPro" id="IPR036134">
    <property type="entry name" value="Crypto/Photolyase_FAD-like_sf"/>
</dbReference>
<dbReference type="AlphaFoldDB" id="A0A125BEL2"/>
<dbReference type="InterPro" id="IPR007357">
    <property type="entry name" value="PhrB-like"/>
</dbReference>
<dbReference type="GO" id="GO:0016829">
    <property type="term" value="F:lyase activity"/>
    <property type="evidence" value="ECO:0007669"/>
    <property type="project" value="UniProtKB-KW"/>
</dbReference>
<comment type="caution">
    <text evidence="1">The sequence shown here is derived from an EMBL/GenBank/DDBJ whole genome shotgun (WGS) entry which is preliminary data.</text>
</comment>
<name>A0A125BEL2_SHEFR</name>
<dbReference type="Gene3D" id="3.40.50.620">
    <property type="entry name" value="HUPs"/>
    <property type="match status" value="1"/>
</dbReference>
<dbReference type="Gene3D" id="1.10.579.10">
    <property type="entry name" value="DNA Cyclobutane Dipyrimidine Photolyase, subunit A, domain 3"/>
    <property type="match status" value="1"/>
</dbReference>
<dbReference type="PANTHER" id="PTHR38657:SF1">
    <property type="entry name" value="SLR1343 PROTEIN"/>
    <property type="match status" value="1"/>
</dbReference>
<evidence type="ECO:0000313" key="1">
    <source>
        <dbReference type="EMBL" id="KVX02153.1"/>
    </source>
</evidence>
<organism evidence="1">
    <name type="scientific">Shewanella frigidimarina</name>
    <dbReference type="NCBI Taxonomy" id="56812"/>
    <lineage>
        <taxon>Bacteria</taxon>
        <taxon>Pseudomonadati</taxon>
        <taxon>Pseudomonadota</taxon>
        <taxon>Gammaproteobacteria</taxon>
        <taxon>Alteromonadales</taxon>
        <taxon>Shewanellaceae</taxon>
        <taxon>Shewanella</taxon>
    </lineage>
</organism>
<dbReference type="Gene3D" id="1.10.10.1710">
    <property type="entry name" value="Deoxyribodipyrimidine photolyase-related"/>
    <property type="match status" value="1"/>
</dbReference>
<accession>A0A125BEL2</accession>
<evidence type="ECO:0000313" key="2">
    <source>
        <dbReference type="Proteomes" id="UP000055702"/>
    </source>
</evidence>
<dbReference type="Gene3D" id="1.25.40.80">
    <property type="match status" value="1"/>
</dbReference>
<dbReference type="InterPro" id="IPR014729">
    <property type="entry name" value="Rossmann-like_a/b/a_fold"/>
</dbReference>
<dbReference type="EMBL" id="LRDC01000017">
    <property type="protein sequence ID" value="KVX02153.1"/>
    <property type="molecule type" value="Genomic_DNA"/>
</dbReference>
<dbReference type="PANTHER" id="PTHR38657">
    <property type="entry name" value="SLR1343 PROTEIN"/>
    <property type="match status" value="1"/>
</dbReference>
<dbReference type="Proteomes" id="UP000055702">
    <property type="component" value="Unassembled WGS sequence"/>
</dbReference>
<protein>
    <submittedName>
        <fullName evidence="1">Deoxyribodipyrimidine photolyase</fullName>
    </submittedName>
</protein>
<dbReference type="SUPFAM" id="SSF48173">
    <property type="entry name" value="Cryptochrome/photolyase FAD-binding domain"/>
    <property type="match status" value="1"/>
</dbReference>
<dbReference type="Pfam" id="PF04244">
    <property type="entry name" value="DPRP"/>
    <property type="match status" value="1"/>
</dbReference>
<dbReference type="InterPro" id="IPR052551">
    <property type="entry name" value="UV-DNA_repair_photolyase"/>
</dbReference>
<keyword evidence="1" id="KW-0456">Lyase</keyword>
<gene>
    <name evidence="1" type="ORF">AWJ07_15940</name>
</gene>